<dbReference type="PANTHER" id="PTHR43045">
    <property type="entry name" value="SHIKIMATE TRANSPORTER"/>
    <property type="match status" value="1"/>
</dbReference>
<feature type="transmembrane region" description="Helical" evidence="7">
    <location>
        <begin position="171"/>
        <end position="189"/>
    </location>
</feature>
<reference evidence="10" key="1">
    <citation type="submission" date="2017-12" db="EMBL/GenBank/DDBJ databases">
        <authorList>
            <person name="Diaz M."/>
        </authorList>
    </citation>
    <scope>NUCLEOTIDE SEQUENCE [LARGE SCALE GENOMIC DNA]</scope>
    <source>
        <strain evidence="10">FI11154</strain>
    </source>
</reference>
<feature type="transmembrane region" description="Helical" evidence="7">
    <location>
        <begin position="345"/>
        <end position="369"/>
    </location>
</feature>
<feature type="transmembrane region" description="Helical" evidence="7">
    <location>
        <begin position="95"/>
        <end position="113"/>
    </location>
</feature>
<evidence type="ECO:0000313" key="9">
    <source>
        <dbReference type="EMBL" id="SPL63914.1"/>
    </source>
</evidence>
<dbReference type="InterPro" id="IPR005829">
    <property type="entry name" value="Sugar_transporter_CS"/>
</dbReference>
<name>A0A2P9HIG5_9HYPH</name>
<dbReference type="PROSITE" id="PS50850">
    <property type="entry name" value="MFS"/>
    <property type="match status" value="1"/>
</dbReference>
<dbReference type="Gene3D" id="1.20.1250.20">
    <property type="entry name" value="MFS general substrate transporter like domains"/>
    <property type="match status" value="2"/>
</dbReference>
<feature type="transmembrane region" description="Helical" evidence="7">
    <location>
        <begin position="315"/>
        <end position="333"/>
    </location>
</feature>
<evidence type="ECO:0000256" key="4">
    <source>
        <dbReference type="ARBA" id="ARBA00022692"/>
    </source>
</evidence>
<dbReference type="AlphaFoldDB" id="A0A2P9HIG5"/>
<evidence type="ECO:0000256" key="2">
    <source>
        <dbReference type="ARBA" id="ARBA00022448"/>
    </source>
</evidence>
<dbReference type="Proteomes" id="UP000246073">
    <property type="component" value="Unassembled WGS sequence"/>
</dbReference>
<dbReference type="GO" id="GO:0022857">
    <property type="term" value="F:transmembrane transporter activity"/>
    <property type="evidence" value="ECO:0007669"/>
    <property type="project" value="InterPro"/>
</dbReference>
<keyword evidence="4 7" id="KW-0812">Transmembrane</keyword>
<dbReference type="EMBL" id="OOFM01000004">
    <property type="protein sequence ID" value="SPL63914.1"/>
    <property type="molecule type" value="Genomic_DNA"/>
</dbReference>
<feature type="transmembrane region" description="Helical" evidence="7">
    <location>
        <begin position="125"/>
        <end position="150"/>
    </location>
</feature>
<sequence>MSTSAPAGTVDAAQTQKSSIRLLFAASTGTIIEWYDFAVFAFCAALVFNTAFFPAVDPITGLIAALSTQAVGFIARPAGGWFFGVLGDRIGRKQALVISLFLMGGATVAMGLLPTYQQIGVFAPLLLLLMRLLQGFAIGGESTGALVLIAESLPAKQRGLWTGFPMIGGPAGNVIATAVIGAVIGHFGSEAFVEWAWRIPFIASILLIGLGLWVRRKVEESPAFVQLREQKTEPVKAPLREAISTQGGNMLRVLFVKAGESALFYLFSTFFIVLATVFLKVPREAALGALFIGSIAEVAVILAAGATADRIGRRAVTLVGLVGGIGAGFWLFSLPPGADTATLTWATVLTLSFHGIIVGGMSAYFTELFPARVRYTAMSTSYSVATVLGGALAPIIGTWLLEIFGTPFAVAVYATLMAIPAIYVMITTPETKGRDLVN</sequence>
<gene>
    <name evidence="9" type="ORF">OHAE_3846</name>
</gene>
<dbReference type="RefSeq" id="WP_109367762.1">
    <property type="nucleotide sequence ID" value="NZ_OOFM01000004.1"/>
</dbReference>
<evidence type="ECO:0000256" key="6">
    <source>
        <dbReference type="ARBA" id="ARBA00023136"/>
    </source>
</evidence>
<evidence type="ECO:0000256" key="5">
    <source>
        <dbReference type="ARBA" id="ARBA00022989"/>
    </source>
</evidence>
<dbReference type="InterPro" id="IPR005828">
    <property type="entry name" value="MFS_sugar_transport-like"/>
</dbReference>
<evidence type="ECO:0000259" key="8">
    <source>
        <dbReference type="PROSITE" id="PS50850"/>
    </source>
</evidence>
<feature type="transmembrane region" description="Helical" evidence="7">
    <location>
        <begin position="407"/>
        <end position="426"/>
    </location>
</feature>
<feature type="domain" description="Major facilitator superfamily (MFS) profile" evidence="8">
    <location>
        <begin position="22"/>
        <end position="432"/>
    </location>
</feature>
<evidence type="ECO:0000256" key="1">
    <source>
        <dbReference type="ARBA" id="ARBA00004651"/>
    </source>
</evidence>
<dbReference type="PANTHER" id="PTHR43045:SF1">
    <property type="entry name" value="SHIKIMATE TRANSPORTER"/>
    <property type="match status" value="1"/>
</dbReference>
<feature type="transmembrane region" description="Helical" evidence="7">
    <location>
        <begin position="262"/>
        <end position="279"/>
    </location>
</feature>
<evidence type="ECO:0000256" key="7">
    <source>
        <dbReference type="SAM" id="Phobius"/>
    </source>
</evidence>
<feature type="transmembrane region" description="Helical" evidence="7">
    <location>
        <begin position="285"/>
        <end position="308"/>
    </location>
</feature>
<dbReference type="SUPFAM" id="SSF103473">
    <property type="entry name" value="MFS general substrate transporter"/>
    <property type="match status" value="1"/>
</dbReference>
<keyword evidence="6 7" id="KW-0472">Membrane</keyword>
<evidence type="ECO:0000256" key="3">
    <source>
        <dbReference type="ARBA" id="ARBA00022475"/>
    </source>
</evidence>
<dbReference type="PROSITE" id="PS00216">
    <property type="entry name" value="SUGAR_TRANSPORT_1"/>
    <property type="match status" value="1"/>
</dbReference>
<keyword evidence="5 7" id="KW-1133">Transmembrane helix</keyword>
<accession>A0A2P9HIG5</accession>
<dbReference type="PROSITE" id="PS00217">
    <property type="entry name" value="SUGAR_TRANSPORT_2"/>
    <property type="match status" value="1"/>
</dbReference>
<evidence type="ECO:0000313" key="10">
    <source>
        <dbReference type="Proteomes" id="UP000246073"/>
    </source>
</evidence>
<feature type="transmembrane region" description="Helical" evidence="7">
    <location>
        <begin position="381"/>
        <end position="401"/>
    </location>
</feature>
<dbReference type="GO" id="GO:0005886">
    <property type="term" value="C:plasma membrane"/>
    <property type="evidence" value="ECO:0007669"/>
    <property type="project" value="UniProtKB-SubCell"/>
</dbReference>
<comment type="subcellular location">
    <subcellularLocation>
        <location evidence="1">Cell membrane</location>
        <topology evidence="1">Multi-pass membrane protein</topology>
    </subcellularLocation>
</comment>
<protein>
    <submittedName>
        <fullName evidence="9">Permeases of the major facilitator superfamily</fullName>
    </submittedName>
</protein>
<organism evidence="9 10">
    <name type="scientific">Ochrobactrum soli</name>
    <dbReference type="NCBI Taxonomy" id="2448455"/>
    <lineage>
        <taxon>Bacteria</taxon>
        <taxon>Pseudomonadati</taxon>
        <taxon>Pseudomonadota</taxon>
        <taxon>Alphaproteobacteria</taxon>
        <taxon>Hyphomicrobiales</taxon>
        <taxon>Brucellaceae</taxon>
        <taxon>Brucella/Ochrobactrum group</taxon>
        <taxon>Ochrobactrum</taxon>
    </lineage>
</organism>
<dbReference type="InterPro" id="IPR036259">
    <property type="entry name" value="MFS_trans_sf"/>
</dbReference>
<feature type="transmembrane region" description="Helical" evidence="7">
    <location>
        <begin position="195"/>
        <end position="214"/>
    </location>
</feature>
<proteinExistence type="predicted"/>
<dbReference type="InterPro" id="IPR020846">
    <property type="entry name" value="MFS_dom"/>
</dbReference>
<keyword evidence="2" id="KW-0813">Transport</keyword>
<keyword evidence="3" id="KW-1003">Cell membrane</keyword>
<dbReference type="Pfam" id="PF00083">
    <property type="entry name" value="Sugar_tr"/>
    <property type="match status" value="2"/>
</dbReference>
<feature type="transmembrane region" description="Helical" evidence="7">
    <location>
        <begin position="62"/>
        <end position="83"/>
    </location>
</feature>